<organism evidence="9 10">
    <name type="scientific">Candidatus Cryptobacteroides merdigallinarum</name>
    <dbReference type="NCBI Taxonomy" id="2840770"/>
    <lineage>
        <taxon>Bacteria</taxon>
        <taxon>Pseudomonadati</taxon>
        <taxon>Bacteroidota</taxon>
        <taxon>Bacteroidia</taxon>
        <taxon>Bacteroidales</taxon>
        <taxon>Candidatus Cryptobacteroides</taxon>
    </lineage>
</organism>
<dbReference type="PANTHER" id="PTHR30176">
    <property type="entry name" value="FERREDOXIN-TYPE PROTEIN NAPH"/>
    <property type="match status" value="1"/>
</dbReference>
<evidence type="ECO:0000256" key="7">
    <source>
        <dbReference type="SAM" id="Phobius"/>
    </source>
</evidence>
<feature type="domain" description="4Fe-4S ferredoxin-type" evidence="8">
    <location>
        <begin position="467"/>
        <end position="499"/>
    </location>
</feature>
<keyword evidence="7" id="KW-0472">Membrane</keyword>
<feature type="domain" description="4Fe-4S ferredoxin-type" evidence="8">
    <location>
        <begin position="430"/>
        <end position="458"/>
    </location>
</feature>
<feature type="domain" description="4Fe-4S ferredoxin-type" evidence="8">
    <location>
        <begin position="346"/>
        <end position="377"/>
    </location>
</feature>
<keyword evidence="5" id="KW-0408">Iron</keyword>
<dbReference type="Gene3D" id="3.30.70.20">
    <property type="match status" value="3"/>
</dbReference>
<keyword evidence="3" id="KW-0479">Metal-binding</keyword>
<evidence type="ECO:0000259" key="8">
    <source>
        <dbReference type="PROSITE" id="PS51379"/>
    </source>
</evidence>
<evidence type="ECO:0000256" key="1">
    <source>
        <dbReference type="ARBA" id="ARBA00022448"/>
    </source>
</evidence>
<sequence>MLRKIRIIAAAVVFAAVTLLFLDFTGSLHRWLGWLAKIQFLPAVLALNFGVVAFLVVLTLLFGRVYCSVICPLGVMQDIISWIHGRTRKKNRFRFSWSPARNWLRYGVLAVFIIALVGGAASFTALLAPYSSYGRIVSNLFAPLYRWGNNLLAFIAERADSYAFYSIEVWLRSLPTFIIAAVTFIAIFILAWKNGRTYCNTVCPVGTVLGFLSRFSMFRPVIDTSKCRNCGLCGRQCKASCIDMAAHRIDYSRCVDCSDCIGACNEGAISYRVAWQAGKKKEEGYPGGTPQDGAGGRNGRRAFIASSAVVLAAATVKAQEMKVDGGLAELQDKKVPVRKTRLEPAGSLSLNHFAQHCTACQLCVSVCPENVLRPSSSLMTLMQPEMSFEKGWCRPECTRCSEVCPSGPITPVTAEEKSSIQIGHAVVIYDNCVVNTDGVSCGNCARHCPAGAIMMVSKDPDSKDSLRIPAVNTERCIGCGSCEYHCPARPFSAIYVEGNEVHRNI</sequence>
<dbReference type="PANTHER" id="PTHR30176:SF3">
    <property type="entry name" value="FERREDOXIN-TYPE PROTEIN NAPH"/>
    <property type="match status" value="1"/>
</dbReference>
<dbReference type="GO" id="GO:0046872">
    <property type="term" value="F:metal ion binding"/>
    <property type="evidence" value="ECO:0007669"/>
    <property type="project" value="UniProtKB-KW"/>
</dbReference>
<feature type="transmembrane region" description="Helical" evidence="7">
    <location>
        <begin position="103"/>
        <end position="128"/>
    </location>
</feature>
<gene>
    <name evidence="9" type="ORF">IAC29_01405</name>
</gene>
<feature type="transmembrane region" description="Helical" evidence="7">
    <location>
        <begin position="174"/>
        <end position="192"/>
    </location>
</feature>
<keyword evidence="6" id="KW-0411">Iron-sulfur</keyword>
<protein>
    <submittedName>
        <fullName evidence="9">4Fe-4S dicluster domain-containing protein</fullName>
    </submittedName>
</protein>
<feature type="domain" description="4Fe-4S ferredoxin-type" evidence="8">
    <location>
        <begin position="248"/>
        <end position="274"/>
    </location>
</feature>
<dbReference type="InterPro" id="IPR017896">
    <property type="entry name" value="4Fe4S_Fe-S-bd"/>
</dbReference>
<keyword evidence="4" id="KW-0249">Electron transport</keyword>
<keyword evidence="7" id="KW-1133">Transmembrane helix</keyword>
<dbReference type="Pfam" id="PF12801">
    <property type="entry name" value="Fer4_5"/>
    <property type="match status" value="2"/>
</dbReference>
<dbReference type="CDD" id="cd16373">
    <property type="entry name" value="DMSOR_beta_like"/>
    <property type="match status" value="1"/>
</dbReference>
<dbReference type="EMBL" id="JADIMQ010000019">
    <property type="protein sequence ID" value="MBO8447912.1"/>
    <property type="molecule type" value="Genomic_DNA"/>
</dbReference>
<evidence type="ECO:0000313" key="10">
    <source>
        <dbReference type="Proteomes" id="UP000810252"/>
    </source>
</evidence>
<dbReference type="Pfam" id="PF13183">
    <property type="entry name" value="Fer4_8"/>
    <property type="match status" value="1"/>
</dbReference>
<evidence type="ECO:0000256" key="3">
    <source>
        <dbReference type="ARBA" id="ARBA00022723"/>
    </source>
</evidence>
<proteinExistence type="predicted"/>
<dbReference type="GO" id="GO:0005886">
    <property type="term" value="C:plasma membrane"/>
    <property type="evidence" value="ECO:0007669"/>
    <property type="project" value="TreeGrafter"/>
</dbReference>
<evidence type="ECO:0000256" key="4">
    <source>
        <dbReference type="ARBA" id="ARBA00022982"/>
    </source>
</evidence>
<evidence type="ECO:0000313" key="9">
    <source>
        <dbReference type="EMBL" id="MBO8447912.1"/>
    </source>
</evidence>
<comment type="caution">
    <text evidence="9">The sequence shown here is derived from an EMBL/GenBank/DDBJ whole genome shotgun (WGS) entry which is preliminary data.</text>
</comment>
<name>A0A9D9EH90_9BACT</name>
<evidence type="ECO:0000256" key="5">
    <source>
        <dbReference type="ARBA" id="ARBA00023004"/>
    </source>
</evidence>
<dbReference type="InterPro" id="IPR051684">
    <property type="entry name" value="Electron_Trans/Redox"/>
</dbReference>
<evidence type="ECO:0000256" key="2">
    <source>
        <dbReference type="ARBA" id="ARBA00022485"/>
    </source>
</evidence>
<feature type="transmembrane region" description="Helical" evidence="7">
    <location>
        <begin position="38"/>
        <end position="58"/>
    </location>
</feature>
<dbReference type="PROSITE" id="PS51379">
    <property type="entry name" value="4FE4S_FER_2"/>
    <property type="match status" value="6"/>
</dbReference>
<accession>A0A9D9EH90</accession>
<dbReference type="PROSITE" id="PS00198">
    <property type="entry name" value="4FE4S_FER_1"/>
    <property type="match status" value="2"/>
</dbReference>
<feature type="domain" description="4Fe-4S ferredoxin-type" evidence="8">
    <location>
        <begin position="382"/>
        <end position="414"/>
    </location>
</feature>
<dbReference type="InterPro" id="IPR017900">
    <property type="entry name" value="4Fe4S_Fe_S_CS"/>
</dbReference>
<dbReference type="GO" id="GO:0051539">
    <property type="term" value="F:4 iron, 4 sulfur cluster binding"/>
    <property type="evidence" value="ECO:0007669"/>
    <property type="project" value="UniProtKB-KW"/>
</dbReference>
<dbReference type="Pfam" id="PF12838">
    <property type="entry name" value="Fer4_7"/>
    <property type="match status" value="1"/>
</dbReference>
<reference evidence="9" key="1">
    <citation type="submission" date="2020-10" db="EMBL/GenBank/DDBJ databases">
        <authorList>
            <person name="Gilroy R."/>
        </authorList>
    </citation>
    <scope>NUCLEOTIDE SEQUENCE</scope>
    <source>
        <strain evidence="9">20514</strain>
    </source>
</reference>
<feature type="transmembrane region" description="Helical" evidence="7">
    <location>
        <begin position="7"/>
        <end position="26"/>
    </location>
</feature>
<dbReference type="Proteomes" id="UP000810252">
    <property type="component" value="Unassembled WGS sequence"/>
</dbReference>
<keyword evidence="1" id="KW-0813">Transport</keyword>
<reference evidence="9" key="2">
    <citation type="journal article" date="2021" name="PeerJ">
        <title>Extensive microbial diversity within the chicken gut microbiome revealed by metagenomics and culture.</title>
        <authorList>
            <person name="Gilroy R."/>
            <person name="Ravi A."/>
            <person name="Getino M."/>
            <person name="Pursley I."/>
            <person name="Horton D.L."/>
            <person name="Alikhan N.F."/>
            <person name="Baker D."/>
            <person name="Gharbi K."/>
            <person name="Hall N."/>
            <person name="Watson M."/>
            <person name="Adriaenssens E.M."/>
            <person name="Foster-Nyarko E."/>
            <person name="Jarju S."/>
            <person name="Secka A."/>
            <person name="Antonio M."/>
            <person name="Oren A."/>
            <person name="Chaudhuri R.R."/>
            <person name="La Ragione R."/>
            <person name="Hildebrand F."/>
            <person name="Pallen M.J."/>
        </authorList>
    </citation>
    <scope>NUCLEOTIDE SEQUENCE</scope>
    <source>
        <strain evidence="9">20514</strain>
    </source>
</reference>
<dbReference type="AlphaFoldDB" id="A0A9D9EH90"/>
<dbReference type="SUPFAM" id="SSF54862">
    <property type="entry name" value="4Fe-4S ferredoxins"/>
    <property type="match status" value="2"/>
</dbReference>
<feature type="domain" description="4Fe-4S ferredoxin-type" evidence="8">
    <location>
        <begin position="218"/>
        <end position="247"/>
    </location>
</feature>
<keyword evidence="7" id="KW-0812">Transmembrane</keyword>
<keyword evidence="2" id="KW-0004">4Fe-4S</keyword>
<evidence type="ECO:0000256" key="6">
    <source>
        <dbReference type="ARBA" id="ARBA00023014"/>
    </source>
</evidence>